<dbReference type="SUPFAM" id="SSF48008">
    <property type="entry name" value="GntR ligand-binding domain-like"/>
    <property type="match status" value="1"/>
</dbReference>
<feature type="domain" description="HTH gntR-type" evidence="4">
    <location>
        <begin position="18"/>
        <end position="84"/>
    </location>
</feature>
<name>A0ABQ6B8Y9_9BRAD</name>
<dbReference type="InterPro" id="IPR036388">
    <property type="entry name" value="WH-like_DNA-bd_sf"/>
</dbReference>
<organism evidence="5 6">
    <name type="scientific">Bradyrhizobium iriomotense</name>
    <dbReference type="NCBI Taxonomy" id="441950"/>
    <lineage>
        <taxon>Bacteria</taxon>
        <taxon>Pseudomonadati</taxon>
        <taxon>Pseudomonadota</taxon>
        <taxon>Alphaproteobacteria</taxon>
        <taxon>Hyphomicrobiales</taxon>
        <taxon>Nitrobacteraceae</taxon>
        <taxon>Bradyrhizobium</taxon>
    </lineage>
</organism>
<keyword evidence="1" id="KW-0805">Transcription regulation</keyword>
<keyword evidence="3" id="KW-0804">Transcription</keyword>
<evidence type="ECO:0000313" key="5">
    <source>
        <dbReference type="EMBL" id="GLR90243.1"/>
    </source>
</evidence>
<dbReference type="Gene3D" id="1.10.10.10">
    <property type="entry name" value="Winged helix-like DNA-binding domain superfamily/Winged helix DNA-binding domain"/>
    <property type="match status" value="1"/>
</dbReference>
<dbReference type="PANTHER" id="PTHR43537:SF39">
    <property type="entry name" value="HTH-TYPE TRANSCRIPTIONAL REGULATOR MCBR"/>
    <property type="match status" value="1"/>
</dbReference>
<protein>
    <submittedName>
        <fullName evidence="5">GntR family transcriptional regulator</fullName>
    </submittedName>
</protein>
<dbReference type="RefSeq" id="WP_284273006.1">
    <property type="nucleotide sequence ID" value="NZ_BSOW01000032.1"/>
</dbReference>
<dbReference type="SMART" id="SM00345">
    <property type="entry name" value="HTH_GNTR"/>
    <property type="match status" value="1"/>
</dbReference>
<dbReference type="PANTHER" id="PTHR43537">
    <property type="entry name" value="TRANSCRIPTIONAL REGULATOR, GNTR FAMILY"/>
    <property type="match status" value="1"/>
</dbReference>
<evidence type="ECO:0000259" key="4">
    <source>
        <dbReference type="PROSITE" id="PS50949"/>
    </source>
</evidence>
<keyword evidence="2" id="KW-0238">DNA-binding</keyword>
<dbReference type="Gene3D" id="1.20.120.530">
    <property type="entry name" value="GntR ligand-binding domain-like"/>
    <property type="match status" value="1"/>
</dbReference>
<dbReference type="Proteomes" id="UP001156905">
    <property type="component" value="Unassembled WGS sequence"/>
</dbReference>
<keyword evidence="6" id="KW-1185">Reference proteome</keyword>
<dbReference type="InterPro" id="IPR011711">
    <property type="entry name" value="GntR_C"/>
</dbReference>
<dbReference type="SUPFAM" id="SSF46785">
    <property type="entry name" value="Winged helix' DNA-binding domain"/>
    <property type="match status" value="1"/>
</dbReference>
<sequence length="235" mass="25720">MLNDSDITTPLAPIDRQASLGELAYTSLKESIISGQIVPGSKLTVRSVAQALGVSTTPVRDAIVRLSGEGALVNLGPKTVVVPVLTIATLDEVTKIRLALEGLAAFEATPHIEDRDISFLEETQSGINQAMDKAQYADVLRLNKAFHFRLYTASQMPRLVALIESQWLRIGPSLNDLYPEWAVHRRGVSNHQWAISGLKDRDPTTVRAAIENDLRDGYRRLSNLVLSRQGEAASP</sequence>
<reference evidence="6" key="1">
    <citation type="journal article" date="2019" name="Int. J. Syst. Evol. Microbiol.">
        <title>The Global Catalogue of Microorganisms (GCM) 10K type strain sequencing project: providing services to taxonomists for standard genome sequencing and annotation.</title>
        <authorList>
            <consortium name="The Broad Institute Genomics Platform"/>
            <consortium name="The Broad Institute Genome Sequencing Center for Infectious Disease"/>
            <person name="Wu L."/>
            <person name="Ma J."/>
        </authorList>
    </citation>
    <scope>NUCLEOTIDE SEQUENCE [LARGE SCALE GENOMIC DNA]</scope>
    <source>
        <strain evidence="6">NBRC 102520</strain>
    </source>
</reference>
<evidence type="ECO:0000313" key="6">
    <source>
        <dbReference type="Proteomes" id="UP001156905"/>
    </source>
</evidence>
<proteinExistence type="predicted"/>
<evidence type="ECO:0000256" key="1">
    <source>
        <dbReference type="ARBA" id="ARBA00023015"/>
    </source>
</evidence>
<accession>A0ABQ6B8Y9</accession>
<comment type="caution">
    <text evidence="5">The sequence shown here is derived from an EMBL/GenBank/DDBJ whole genome shotgun (WGS) entry which is preliminary data.</text>
</comment>
<gene>
    <name evidence="5" type="ORF">GCM10007857_69570</name>
</gene>
<dbReference type="Pfam" id="PF00392">
    <property type="entry name" value="GntR"/>
    <property type="match status" value="1"/>
</dbReference>
<dbReference type="SMART" id="SM00895">
    <property type="entry name" value="FCD"/>
    <property type="match status" value="1"/>
</dbReference>
<dbReference type="InterPro" id="IPR036390">
    <property type="entry name" value="WH_DNA-bd_sf"/>
</dbReference>
<dbReference type="InterPro" id="IPR008920">
    <property type="entry name" value="TF_FadR/GntR_C"/>
</dbReference>
<dbReference type="PROSITE" id="PS50949">
    <property type="entry name" value="HTH_GNTR"/>
    <property type="match status" value="1"/>
</dbReference>
<dbReference type="EMBL" id="BSOW01000032">
    <property type="protein sequence ID" value="GLR90243.1"/>
    <property type="molecule type" value="Genomic_DNA"/>
</dbReference>
<dbReference type="Pfam" id="PF07729">
    <property type="entry name" value="FCD"/>
    <property type="match status" value="1"/>
</dbReference>
<evidence type="ECO:0000256" key="2">
    <source>
        <dbReference type="ARBA" id="ARBA00023125"/>
    </source>
</evidence>
<dbReference type="InterPro" id="IPR000524">
    <property type="entry name" value="Tscrpt_reg_HTH_GntR"/>
</dbReference>
<evidence type="ECO:0000256" key="3">
    <source>
        <dbReference type="ARBA" id="ARBA00023163"/>
    </source>
</evidence>